<dbReference type="GO" id="GO:0008168">
    <property type="term" value="F:methyltransferase activity"/>
    <property type="evidence" value="ECO:0007669"/>
    <property type="project" value="UniProtKB-KW"/>
</dbReference>
<feature type="active site" evidence="6">
    <location>
        <position position="273"/>
    </location>
</feature>
<evidence type="ECO:0000313" key="8">
    <source>
        <dbReference type="Proteomes" id="UP000279275"/>
    </source>
</evidence>
<protein>
    <submittedName>
        <fullName evidence="7">Methyltransferase domain-containing protein</fullName>
    </submittedName>
</protein>
<dbReference type="PANTHER" id="PTHR43667">
    <property type="entry name" value="CYCLOPROPANE-FATTY-ACYL-PHOSPHOLIPID SYNTHASE"/>
    <property type="match status" value="1"/>
</dbReference>
<dbReference type="GO" id="GO:0008610">
    <property type="term" value="P:lipid biosynthetic process"/>
    <property type="evidence" value="ECO:0007669"/>
    <property type="project" value="InterPro"/>
</dbReference>
<comment type="caution">
    <text evidence="7">The sequence shown here is derived from an EMBL/GenBank/DDBJ whole genome shotgun (WGS) entry which is preliminary data.</text>
</comment>
<organism evidence="7 8">
    <name type="scientific">Nocardia stercoris</name>
    <dbReference type="NCBI Taxonomy" id="2483361"/>
    <lineage>
        <taxon>Bacteria</taxon>
        <taxon>Bacillati</taxon>
        <taxon>Actinomycetota</taxon>
        <taxon>Actinomycetes</taxon>
        <taxon>Mycobacteriales</taxon>
        <taxon>Nocardiaceae</taxon>
        <taxon>Nocardia</taxon>
    </lineage>
</organism>
<keyword evidence="4" id="KW-0949">S-adenosyl-L-methionine</keyword>
<evidence type="ECO:0000313" key="7">
    <source>
        <dbReference type="EMBL" id="RMI35359.1"/>
    </source>
</evidence>
<dbReference type="OrthoDB" id="9782855at2"/>
<dbReference type="NCBIfam" id="NF040660">
    <property type="entry name" value="mycolic_MTase"/>
    <property type="match status" value="1"/>
</dbReference>
<dbReference type="EMBL" id="RFFH01000001">
    <property type="protein sequence ID" value="RMI35359.1"/>
    <property type="molecule type" value="Genomic_DNA"/>
</dbReference>
<dbReference type="SUPFAM" id="SSF53335">
    <property type="entry name" value="S-adenosyl-L-methionine-dependent methyltransferases"/>
    <property type="match status" value="1"/>
</dbReference>
<evidence type="ECO:0000256" key="6">
    <source>
        <dbReference type="PIRSR" id="PIRSR003085-1"/>
    </source>
</evidence>
<dbReference type="RefSeq" id="WP_122186333.1">
    <property type="nucleotide sequence ID" value="NZ_RFFH01000001.1"/>
</dbReference>
<proteinExistence type="inferred from homology"/>
<dbReference type="PANTHER" id="PTHR43667:SF1">
    <property type="entry name" value="CYCLOPROPANE-FATTY-ACYL-PHOSPHOLIPID SYNTHASE"/>
    <property type="match status" value="1"/>
</dbReference>
<evidence type="ECO:0000256" key="4">
    <source>
        <dbReference type="ARBA" id="ARBA00022691"/>
    </source>
</evidence>
<keyword evidence="3 7" id="KW-0808">Transferase</keyword>
<name>A0A3M2LCT8_9NOCA</name>
<dbReference type="PIRSF" id="PIRSF003085">
    <property type="entry name" value="CMAS"/>
    <property type="match status" value="1"/>
</dbReference>
<dbReference type="InterPro" id="IPR047672">
    <property type="entry name" value="CMAS_actinobact"/>
</dbReference>
<evidence type="ECO:0000256" key="3">
    <source>
        <dbReference type="ARBA" id="ARBA00022679"/>
    </source>
</evidence>
<dbReference type="AlphaFoldDB" id="A0A3M2LCT8"/>
<gene>
    <name evidence="7" type="ORF">EBN03_03515</name>
</gene>
<accession>A0A3M2LCT8</accession>
<keyword evidence="8" id="KW-1185">Reference proteome</keyword>
<evidence type="ECO:0000256" key="5">
    <source>
        <dbReference type="ARBA" id="ARBA00023098"/>
    </source>
</evidence>
<dbReference type="Pfam" id="PF02353">
    <property type="entry name" value="CMAS"/>
    <property type="match status" value="1"/>
</dbReference>
<dbReference type="InterPro" id="IPR029063">
    <property type="entry name" value="SAM-dependent_MTases_sf"/>
</dbReference>
<evidence type="ECO:0000256" key="2">
    <source>
        <dbReference type="ARBA" id="ARBA00022603"/>
    </source>
</evidence>
<sequence>MTQLTPFYEDVQHHYDLSNDFFALFLDPTMTYSCAYFERDDYTLEQAQIAKIDLSLDKIDVQPGMTMLEIGCGWGSTAMRALERFDVRYVGLTLSKNQHYHVNKLIEKSGYDDRAEVRLQGWEEFDGRADRIVSIAAFEAFRRERYDDFFAMTYDAMPADGRMLLHTIVCQTPGYLSDNKIRFDRDDVAFMRFMTKEIFPGGHLPFASSTAFKGVKEFAEAGGYTVERMQPLRMHYAKTLDMWTAALASNRERAVELKGQENYDRYMRYLPGCADWFRRDVLDVVQFTLTK</sequence>
<dbReference type="InterPro" id="IPR050723">
    <property type="entry name" value="CFA/CMAS"/>
</dbReference>
<keyword evidence="5" id="KW-0443">Lipid metabolism</keyword>
<evidence type="ECO:0000256" key="1">
    <source>
        <dbReference type="ARBA" id="ARBA00010815"/>
    </source>
</evidence>
<reference evidence="7 8" key="1">
    <citation type="submission" date="2018-10" db="EMBL/GenBank/DDBJ databases">
        <title>Isolation from cow dung.</title>
        <authorList>
            <person name="Ling L."/>
        </authorList>
    </citation>
    <scope>NUCLEOTIDE SEQUENCE [LARGE SCALE GENOMIC DNA]</scope>
    <source>
        <strain evidence="7 8">NEAU-LL90</strain>
    </source>
</reference>
<dbReference type="CDD" id="cd02440">
    <property type="entry name" value="AdoMet_MTases"/>
    <property type="match status" value="1"/>
</dbReference>
<keyword evidence="2 7" id="KW-0489">Methyltransferase</keyword>
<dbReference type="FunFam" id="3.40.50.150:FF:000115">
    <property type="entry name" value="Cyclopropane mycolic acid synthase 1"/>
    <property type="match status" value="1"/>
</dbReference>
<dbReference type="InterPro" id="IPR003333">
    <property type="entry name" value="CMAS"/>
</dbReference>
<dbReference type="Proteomes" id="UP000279275">
    <property type="component" value="Unassembled WGS sequence"/>
</dbReference>
<dbReference type="Gene3D" id="3.40.50.150">
    <property type="entry name" value="Vaccinia Virus protein VP39"/>
    <property type="match status" value="1"/>
</dbReference>
<dbReference type="GO" id="GO:0032259">
    <property type="term" value="P:methylation"/>
    <property type="evidence" value="ECO:0007669"/>
    <property type="project" value="UniProtKB-KW"/>
</dbReference>
<comment type="similarity">
    <text evidence="1">Belongs to the CFA/CMAS family.</text>
</comment>